<dbReference type="Pfam" id="PF07690">
    <property type="entry name" value="MFS_1"/>
    <property type="match status" value="2"/>
</dbReference>
<feature type="transmembrane region" description="Helical" evidence="2">
    <location>
        <begin position="469"/>
        <end position="488"/>
    </location>
</feature>
<dbReference type="InterPro" id="IPR036259">
    <property type="entry name" value="MFS_trans_sf"/>
</dbReference>
<reference evidence="4 5" key="1">
    <citation type="submission" date="2018-04" db="EMBL/GenBank/DDBJ databases">
        <title>The genome of golden apple snail Pomacea canaliculata provides insight into stress tolerance and invasive adaptation.</title>
        <authorList>
            <person name="Liu C."/>
            <person name="Liu B."/>
            <person name="Ren Y."/>
            <person name="Zhang Y."/>
            <person name="Wang H."/>
            <person name="Li S."/>
            <person name="Jiang F."/>
            <person name="Yin L."/>
            <person name="Zhang G."/>
            <person name="Qian W."/>
            <person name="Fan W."/>
        </authorList>
    </citation>
    <scope>NUCLEOTIDE SEQUENCE [LARGE SCALE GENOMIC DNA]</scope>
    <source>
        <strain evidence="4">SZHN2017</strain>
        <tissue evidence="4">Muscle</tissue>
    </source>
</reference>
<feature type="transmembrane region" description="Helical" evidence="2">
    <location>
        <begin position="494"/>
        <end position="518"/>
    </location>
</feature>
<dbReference type="InterPro" id="IPR050327">
    <property type="entry name" value="Proton-linked_MCT"/>
</dbReference>
<accession>A0A2T7P1U7</accession>
<keyword evidence="5" id="KW-1185">Reference proteome</keyword>
<feature type="transmembrane region" description="Helical" evidence="2">
    <location>
        <begin position="403"/>
        <end position="424"/>
    </location>
</feature>
<dbReference type="EMBL" id="PZQS01000007">
    <property type="protein sequence ID" value="PVD27384.1"/>
    <property type="molecule type" value="Genomic_DNA"/>
</dbReference>
<feature type="transmembrane region" description="Helical" evidence="2">
    <location>
        <begin position="439"/>
        <end position="457"/>
    </location>
</feature>
<feature type="transmembrane region" description="Helical" evidence="2">
    <location>
        <begin position="207"/>
        <end position="226"/>
    </location>
</feature>
<dbReference type="InterPro" id="IPR011701">
    <property type="entry name" value="MFS"/>
</dbReference>
<proteinExistence type="predicted"/>
<dbReference type="CDD" id="cd17352">
    <property type="entry name" value="MFS_MCT_SLC16"/>
    <property type="match status" value="1"/>
</dbReference>
<dbReference type="PANTHER" id="PTHR11360:SF286">
    <property type="entry name" value="GH22266P"/>
    <property type="match status" value="1"/>
</dbReference>
<feature type="transmembrane region" description="Helical" evidence="2">
    <location>
        <begin position="176"/>
        <end position="195"/>
    </location>
</feature>
<feature type="transmembrane region" description="Helical" evidence="2">
    <location>
        <begin position="49"/>
        <end position="75"/>
    </location>
</feature>
<gene>
    <name evidence="4" type="ORF">C0Q70_12542</name>
</gene>
<dbReference type="PROSITE" id="PS50850">
    <property type="entry name" value="MFS"/>
    <property type="match status" value="1"/>
</dbReference>
<dbReference type="SUPFAM" id="SSF103473">
    <property type="entry name" value="MFS general substrate transporter"/>
    <property type="match status" value="1"/>
</dbReference>
<feature type="transmembrane region" description="Helical" evidence="2">
    <location>
        <begin position="142"/>
        <end position="169"/>
    </location>
</feature>
<dbReference type="GO" id="GO:0016020">
    <property type="term" value="C:membrane"/>
    <property type="evidence" value="ECO:0007669"/>
    <property type="project" value="UniProtKB-SubCell"/>
</dbReference>
<evidence type="ECO:0000256" key="2">
    <source>
        <dbReference type="SAM" id="Phobius"/>
    </source>
</evidence>
<protein>
    <recommendedName>
        <fullName evidence="3">Major facilitator superfamily (MFS) profile domain-containing protein</fullName>
    </recommendedName>
</protein>
<dbReference type="AlphaFoldDB" id="A0A2T7P1U7"/>
<keyword evidence="2" id="KW-0472">Membrane</keyword>
<name>A0A2T7P1U7_POMCA</name>
<feature type="transmembrane region" description="Helical" evidence="2">
    <location>
        <begin position="530"/>
        <end position="552"/>
    </location>
</feature>
<evidence type="ECO:0000313" key="5">
    <source>
        <dbReference type="Proteomes" id="UP000245119"/>
    </source>
</evidence>
<dbReference type="OrthoDB" id="6499973at2759"/>
<dbReference type="Proteomes" id="UP000245119">
    <property type="component" value="Linkage Group LG7"/>
</dbReference>
<dbReference type="InterPro" id="IPR020846">
    <property type="entry name" value="MFS_dom"/>
</dbReference>
<evidence type="ECO:0000259" key="3">
    <source>
        <dbReference type="PROSITE" id="PS50850"/>
    </source>
</evidence>
<feature type="domain" description="Major facilitator superfamily (MFS) profile" evidence="3">
    <location>
        <begin position="53"/>
        <end position="584"/>
    </location>
</feature>
<feature type="transmembrane region" description="Helical" evidence="2">
    <location>
        <begin position="119"/>
        <end position="136"/>
    </location>
</feature>
<keyword evidence="2" id="KW-0812">Transmembrane</keyword>
<evidence type="ECO:0000256" key="1">
    <source>
        <dbReference type="ARBA" id="ARBA00004141"/>
    </source>
</evidence>
<evidence type="ECO:0000313" key="4">
    <source>
        <dbReference type="EMBL" id="PVD27384.1"/>
    </source>
</evidence>
<comment type="subcellular location">
    <subcellularLocation>
        <location evidence="1">Membrane</location>
        <topology evidence="1">Multi-pass membrane protein</topology>
    </subcellularLocation>
</comment>
<keyword evidence="2" id="KW-1133">Transmembrane helix</keyword>
<dbReference type="Gene3D" id="1.20.1250.20">
    <property type="entry name" value="MFS general substrate transporter like domains"/>
    <property type="match status" value="2"/>
</dbReference>
<dbReference type="PANTHER" id="PTHR11360">
    <property type="entry name" value="MONOCARBOXYLATE TRANSPORTER"/>
    <property type="match status" value="1"/>
</dbReference>
<feature type="transmembrane region" description="Helical" evidence="2">
    <location>
        <begin position="558"/>
        <end position="579"/>
    </location>
</feature>
<organism evidence="4 5">
    <name type="scientific">Pomacea canaliculata</name>
    <name type="common">Golden apple snail</name>
    <dbReference type="NCBI Taxonomy" id="400727"/>
    <lineage>
        <taxon>Eukaryota</taxon>
        <taxon>Metazoa</taxon>
        <taxon>Spiralia</taxon>
        <taxon>Lophotrochozoa</taxon>
        <taxon>Mollusca</taxon>
        <taxon>Gastropoda</taxon>
        <taxon>Caenogastropoda</taxon>
        <taxon>Architaenioglossa</taxon>
        <taxon>Ampullarioidea</taxon>
        <taxon>Ampullariidae</taxon>
        <taxon>Pomacea</taxon>
    </lineage>
</organism>
<comment type="caution">
    <text evidence="4">The sequence shown here is derived from an EMBL/GenBank/DDBJ whole genome shotgun (WGS) entry which is preliminary data.</text>
</comment>
<dbReference type="GO" id="GO:0008028">
    <property type="term" value="F:monocarboxylic acid transmembrane transporter activity"/>
    <property type="evidence" value="ECO:0007669"/>
    <property type="project" value="TreeGrafter"/>
</dbReference>
<sequence length="659" mass="71603">MVSKKDGTVERNILDRDIREITLDTKELDEDDGESVLEVILPPAPDGGWGWMIVLASLVANIIVDGITYTFGIFLPRFEEAFQQPKSTIALAGSLQVGTYLCAGPIVSALTNRFGCKRVTIAGSIIASFAFIISMFSPSADILILTYGIIGGLGFGMMYLPAIVIVGYYFEKKRALATGIAVCGSGVGMFLMAPLSDYLLSEFGLRGALLVQAGLILNGVVCGMLMRPLAFMESPERQPVTAAGQQFSFSSVPNIVFSSTRTSDKGGSMRHTPIKRATSHNFTTDKILLRHVGKEVTPEVKQPAQKPIGLSFIGLSDFSLNKVRERTHLPLSRRDITISGGSVLHIPEHSVQESYIRSLTSIKSQGAMSIKSEAERILCSCLPESVRETLLQMLDFSIMKNKAYVFILIGNICAMLGFYVPFVFIPERAMKLGFSEDKAAFLLSIIGITNTVGRVLTGVLANLNKIDSLVINNIAMLLCGVTTFIYPFCQSYELLCFIAAVFGLSVAAYISLSSILLCDMLGVEQLTNAFGFLTLARGVSSCAGSPLAGAIIDKTGDIGLAFYVGGGMIALGGLFHCMLHTLASAKRNRTSQPPLRWRISHLETHGDLFVLVRHVQRFLTALPLRMTDAFIAAVVSEWWEEGLGGCVYLRRHVGRKVTQ</sequence>